<organism evidence="1 2">
    <name type="scientific">Myxococcus fulvus</name>
    <dbReference type="NCBI Taxonomy" id="33"/>
    <lineage>
        <taxon>Bacteria</taxon>
        <taxon>Pseudomonadati</taxon>
        <taxon>Myxococcota</taxon>
        <taxon>Myxococcia</taxon>
        <taxon>Myxococcales</taxon>
        <taxon>Cystobacterineae</taxon>
        <taxon>Myxococcaceae</taxon>
        <taxon>Myxococcus</taxon>
    </lineage>
</organism>
<evidence type="ECO:0000313" key="1">
    <source>
        <dbReference type="EMBL" id="SEU39677.1"/>
    </source>
</evidence>
<proteinExistence type="predicted"/>
<gene>
    <name evidence="1" type="ORF">SAMN05443572_114155</name>
</gene>
<dbReference type="Proteomes" id="UP000183760">
    <property type="component" value="Unassembled WGS sequence"/>
</dbReference>
<evidence type="ECO:0000313" key="2">
    <source>
        <dbReference type="Proteomes" id="UP000183760"/>
    </source>
</evidence>
<protein>
    <submittedName>
        <fullName evidence="1">Uncharacterized protein</fullName>
    </submittedName>
</protein>
<dbReference type="EMBL" id="FOIB01000014">
    <property type="protein sequence ID" value="SEU39677.1"/>
    <property type="molecule type" value="Genomic_DNA"/>
</dbReference>
<comment type="caution">
    <text evidence="1">The sequence shown here is derived from an EMBL/GenBank/DDBJ whole genome shotgun (WGS) entry which is preliminary data.</text>
</comment>
<keyword evidence="2" id="KW-1185">Reference proteome</keyword>
<sequence>MDAKQSEQSADDHEAFHVELDAAMQVGLG</sequence>
<reference evidence="1 2" key="1">
    <citation type="submission" date="2016-10" db="EMBL/GenBank/DDBJ databases">
        <authorList>
            <person name="Varghese N."/>
            <person name="Submissions S."/>
        </authorList>
    </citation>
    <scope>NUCLEOTIDE SEQUENCE [LARGE SCALE GENOMIC DNA]</scope>
    <source>
        <strain evidence="1 2">DSM 16525</strain>
    </source>
</reference>
<accession>A0ABY1CVZ8</accession>
<name>A0ABY1CVZ8_MYXFU</name>